<dbReference type="KEGG" id="dpu:SU48_01820"/>
<sequence>MPDLSSLALFAVAALALLIIPGPAVLYIVARSAHQGRRAGFLSVLGVQTGGLVHVLAATVGLSAIVLSSAVLFSALKYLGAAYLIYIGIRTLLARDEVSDTDLPLPKIQSMSQLFWQGALINALNPKTALFFLAFLPQFVQPERGPVALQTLTFGLLFICLAVCSDGLYALLGGSLGSRLRGNPVFARRQKYVTGGIYIALGVGTATAGHK</sequence>
<dbReference type="STRING" id="1182568.SU48_01820"/>
<evidence type="ECO:0000313" key="8">
    <source>
        <dbReference type="Proteomes" id="UP000077363"/>
    </source>
</evidence>
<evidence type="ECO:0000256" key="4">
    <source>
        <dbReference type="ARBA" id="ARBA00022989"/>
    </source>
</evidence>
<dbReference type="PIRSF" id="PIRSF006324">
    <property type="entry name" value="LeuE"/>
    <property type="match status" value="1"/>
</dbReference>
<feature type="transmembrane region" description="Helical" evidence="6">
    <location>
        <begin position="148"/>
        <end position="172"/>
    </location>
</feature>
<dbReference type="GO" id="GO:0015171">
    <property type="term" value="F:amino acid transmembrane transporter activity"/>
    <property type="evidence" value="ECO:0007669"/>
    <property type="project" value="TreeGrafter"/>
</dbReference>
<feature type="transmembrane region" description="Helical" evidence="6">
    <location>
        <begin position="6"/>
        <end position="29"/>
    </location>
</feature>
<gene>
    <name evidence="7" type="ORF">SU48_01820</name>
</gene>
<comment type="subcellular location">
    <subcellularLocation>
        <location evidence="1">Cell membrane</location>
        <topology evidence="1">Multi-pass membrane protein</topology>
    </subcellularLocation>
</comment>
<dbReference type="GO" id="GO:0005886">
    <property type="term" value="C:plasma membrane"/>
    <property type="evidence" value="ECO:0007669"/>
    <property type="project" value="UniProtKB-SubCell"/>
</dbReference>
<feature type="transmembrane region" description="Helical" evidence="6">
    <location>
        <begin position="114"/>
        <end position="136"/>
    </location>
</feature>
<evidence type="ECO:0000256" key="6">
    <source>
        <dbReference type="SAM" id="Phobius"/>
    </source>
</evidence>
<keyword evidence="4 6" id="KW-1133">Transmembrane helix</keyword>
<dbReference type="InterPro" id="IPR001123">
    <property type="entry name" value="LeuE-type"/>
</dbReference>
<dbReference type="RefSeq" id="WP_064013754.1">
    <property type="nucleotide sequence ID" value="NZ_CP011387.1"/>
</dbReference>
<accession>A0A172T6U2</accession>
<reference evidence="7 8" key="1">
    <citation type="submission" date="2015-01" db="EMBL/GenBank/DDBJ databases">
        <title>Deinococcus puniceus/DY1/ whole genome sequencing.</title>
        <authorList>
            <person name="Kim M.K."/>
            <person name="Srinivasan S."/>
            <person name="Lee J.-J."/>
        </authorList>
    </citation>
    <scope>NUCLEOTIDE SEQUENCE [LARGE SCALE GENOMIC DNA]</scope>
    <source>
        <strain evidence="7 8">DY1</strain>
    </source>
</reference>
<feature type="transmembrane region" description="Helical" evidence="6">
    <location>
        <begin position="192"/>
        <end position="210"/>
    </location>
</feature>
<evidence type="ECO:0000256" key="3">
    <source>
        <dbReference type="ARBA" id="ARBA00022692"/>
    </source>
</evidence>
<evidence type="ECO:0000256" key="5">
    <source>
        <dbReference type="ARBA" id="ARBA00023136"/>
    </source>
</evidence>
<feature type="transmembrane region" description="Helical" evidence="6">
    <location>
        <begin position="71"/>
        <end position="93"/>
    </location>
</feature>
<keyword evidence="2" id="KW-1003">Cell membrane</keyword>
<organism evidence="7 8">
    <name type="scientific">Deinococcus puniceus</name>
    <dbReference type="NCBI Taxonomy" id="1182568"/>
    <lineage>
        <taxon>Bacteria</taxon>
        <taxon>Thermotogati</taxon>
        <taxon>Deinococcota</taxon>
        <taxon>Deinococci</taxon>
        <taxon>Deinococcales</taxon>
        <taxon>Deinococcaceae</taxon>
        <taxon>Deinococcus</taxon>
    </lineage>
</organism>
<feature type="transmembrane region" description="Helical" evidence="6">
    <location>
        <begin position="41"/>
        <end position="65"/>
    </location>
</feature>
<name>A0A172T6U2_9DEIO</name>
<dbReference type="EMBL" id="CP011387">
    <property type="protein sequence ID" value="ANE42701.1"/>
    <property type="molecule type" value="Genomic_DNA"/>
</dbReference>
<keyword evidence="3 6" id="KW-0812">Transmembrane</keyword>
<proteinExistence type="predicted"/>
<evidence type="ECO:0000313" key="7">
    <source>
        <dbReference type="EMBL" id="ANE42701.1"/>
    </source>
</evidence>
<dbReference type="PANTHER" id="PTHR30086:SF20">
    <property type="entry name" value="ARGININE EXPORTER PROTEIN ARGO-RELATED"/>
    <property type="match status" value="1"/>
</dbReference>
<keyword evidence="8" id="KW-1185">Reference proteome</keyword>
<dbReference type="PATRIC" id="fig|1182568.3.peg.382"/>
<protein>
    <submittedName>
        <fullName evidence="7">RhtB family transporter</fullName>
    </submittedName>
</protein>
<evidence type="ECO:0000256" key="1">
    <source>
        <dbReference type="ARBA" id="ARBA00004651"/>
    </source>
</evidence>
<keyword evidence="5 6" id="KW-0472">Membrane</keyword>
<dbReference type="Proteomes" id="UP000077363">
    <property type="component" value="Chromosome"/>
</dbReference>
<dbReference type="Pfam" id="PF01810">
    <property type="entry name" value="LysE"/>
    <property type="match status" value="1"/>
</dbReference>
<dbReference type="PANTHER" id="PTHR30086">
    <property type="entry name" value="ARGININE EXPORTER PROTEIN ARGO"/>
    <property type="match status" value="1"/>
</dbReference>
<evidence type="ECO:0000256" key="2">
    <source>
        <dbReference type="ARBA" id="ARBA00022475"/>
    </source>
</evidence>
<dbReference type="OrthoDB" id="9784202at2"/>
<dbReference type="AlphaFoldDB" id="A0A172T6U2"/>